<dbReference type="eggNOG" id="COG2755">
    <property type="taxonomic scope" value="Bacteria"/>
</dbReference>
<reference evidence="4" key="1">
    <citation type="submission" date="2011-03" db="EMBL/GenBank/DDBJ databases">
        <title>Draft genome sequence of Brevundimonas diminuta.</title>
        <authorList>
            <person name="Brown P.J.B."/>
            <person name="Buechlein A."/>
            <person name="Hemmerich C."/>
            <person name="Brun Y.V."/>
        </authorList>
    </citation>
    <scope>NUCLEOTIDE SEQUENCE [LARGE SCALE GENOMIC DNA]</scope>
    <source>
        <strain evidence="4">C19</strain>
    </source>
</reference>
<proteinExistence type="predicted"/>
<protein>
    <submittedName>
        <fullName evidence="3">Lipolytic enzyme, G-D-S-L</fullName>
    </submittedName>
</protein>
<feature type="domain" description="Carbohydrate esterase 2 N-terminal" evidence="2">
    <location>
        <begin position="34"/>
        <end position="137"/>
    </location>
</feature>
<dbReference type="Pfam" id="PF00657">
    <property type="entry name" value="Lipase_GDSL"/>
    <property type="match status" value="1"/>
</dbReference>
<evidence type="ECO:0000313" key="3">
    <source>
        <dbReference type="EMBL" id="EGF90812.1"/>
    </source>
</evidence>
<dbReference type="STRING" id="715226.ABI_22230"/>
<dbReference type="Gene3D" id="2.60.120.260">
    <property type="entry name" value="Galactose-binding domain-like"/>
    <property type="match status" value="1"/>
</dbReference>
<feature type="signal peptide" evidence="1">
    <location>
        <begin position="1"/>
        <end position="20"/>
    </location>
</feature>
<accession>F4QNA4</accession>
<dbReference type="SUPFAM" id="SSF52266">
    <property type="entry name" value="SGNH hydrolase"/>
    <property type="match status" value="1"/>
</dbReference>
<dbReference type="CDD" id="cd01831">
    <property type="entry name" value="Endoglucanase_E_like"/>
    <property type="match status" value="1"/>
</dbReference>
<keyword evidence="4" id="KW-1185">Reference proteome</keyword>
<dbReference type="HOGENOM" id="CLU_042506_1_0_5"/>
<organism evidence="3 4">
    <name type="scientific">Asticcacaulis biprosthecium C19</name>
    <dbReference type="NCBI Taxonomy" id="715226"/>
    <lineage>
        <taxon>Bacteria</taxon>
        <taxon>Pseudomonadati</taxon>
        <taxon>Pseudomonadota</taxon>
        <taxon>Alphaproteobacteria</taxon>
        <taxon>Caulobacterales</taxon>
        <taxon>Caulobacteraceae</taxon>
        <taxon>Asticcacaulis</taxon>
    </lineage>
</organism>
<dbReference type="InterPro" id="IPR040794">
    <property type="entry name" value="CE2_N"/>
</dbReference>
<evidence type="ECO:0000259" key="2">
    <source>
        <dbReference type="Pfam" id="PF17996"/>
    </source>
</evidence>
<dbReference type="Pfam" id="PF17996">
    <property type="entry name" value="CE2_N"/>
    <property type="match status" value="1"/>
</dbReference>
<dbReference type="PANTHER" id="PTHR37834:SF2">
    <property type="entry name" value="ESTERASE, SGNH HYDROLASE-TYPE"/>
    <property type="match status" value="1"/>
</dbReference>
<dbReference type="EMBL" id="GL883078">
    <property type="protein sequence ID" value="EGF90812.1"/>
    <property type="molecule type" value="Genomic_DNA"/>
</dbReference>
<dbReference type="OrthoDB" id="9801375at2"/>
<keyword evidence="1" id="KW-0732">Signal</keyword>
<name>F4QNA4_9CAUL</name>
<dbReference type="AlphaFoldDB" id="F4QNA4"/>
<dbReference type="RefSeq" id="WP_006272992.1">
    <property type="nucleotide sequence ID" value="NZ_GL883078.1"/>
</dbReference>
<dbReference type="GO" id="GO:0052689">
    <property type="term" value="F:carboxylic ester hydrolase activity"/>
    <property type="evidence" value="ECO:0007669"/>
    <property type="project" value="InterPro"/>
</dbReference>
<feature type="chain" id="PRO_5003316699" evidence="1">
    <location>
        <begin position="21"/>
        <end position="360"/>
    </location>
</feature>
<dbReference type="PANTHER" id="PTHR37834">
    <property type="entry name" value="GDSL-LIKE LIPASE/ACYLHYDROLASE DOMAIN PROTEIN (AFU_ORTHOLOGUE AFUA_2G00620)"/>
    <property type="match status" value="1"/>
</dbReference>
<dbReference type="Gene3D" id="3.40.50.1110">
    <property type="entry name" value="SGNH hydrolase"/>
    <property type="match status" value="1"/>
</dbReference>
<dbReference type="InterPro" id="IPR001087">
    <property type="entry name" value="GDSL"/>
</dbReference>
<evidence type="ECO:0000256" key="1">
    <source>
        <dbReference type="SAM" id="SignalP"/>
    </source>
</evidence>
<dbReference type="Proteomes" id="UP000006512">
    <property type="component" value="Unassembled WGS sequence"/>
</dbReference>
<dbReference type="InterPro" id="IPR036514">
    <property type="entry name" value="SGNH_hydro_sf"/>
</dbReference>
<sequence>MHRIMAALLLGFLPATTAPAEPLRPQHLLPVHFGGRVGAFDQISGYSHQWPGAYFEARFKGKAVTVNFNDSENISAVYVDGVRVATETRPALGYVTYDLAFDAEHTIRVETLTESQKNAGAFVGFSVADTTSVLKAPKPRARQIEFIGDSWTVGYGNISPKQECTEDEVWATTDTSQAFGPLTAKRFDADYQINAFSGRGVVRNYDGIAPGEPLPALYPYVLFDKETLYEDESWKPHLIVVGLGGNDFSTPVKTGEKWPSEDALAADFEASYVVFLKDLRQRHPNAFLLVTNYDGPKVAPHVDAVVAAMKAGGETRVDSVTLGEFALTGCHWHLDLNDHRKISAQLTQWIDTHPDLWSYK</sequence>
<dbReference type="InterPro" id="IPR037461">
    <property type="entry name" value="CtCE2-like_dom"/>
</dbReference>
<gene>
    <name evidence="3" type="ORF">ABI_22230</name>
</gene>
<dbReference type="InterPro" id="IPR052762">
    <property type="entry name" value="PCW_deacetylase/CE"/>
</dbReference>
<evidence type="ECO:0000313" key="4">
    <source>
        <dbReference type="Proteomes" id="UP000006512"/>
    </source>
</evidence>